<dbReference type="InterPro" id="IPR011990">
    <property type="entry name" value="TPR-like_helical_dom_sf"/>
</dbReference>
<dbReference type="Pfam" id="PF13525">
    <property type="entry name" value="YfiO"/>
    <property type="match status" value="1"/>
</dbReference>
<name>A0A4Y9SJ89_9BURK</name>
<feature type="signal peptide" evidence="2">
    <location>
        <begin position="1"/>
        <end position="26"/>
    </location>
</feature>
<dbReference type="OrthoDB" id="8525418at2"/>
<gene>
    <name evidence="5" type="primary">ybgF</name>
    <name evidence="2" type="synonym">cpoB</name>
    <name evidence="5" type="ORF">E4L98_13920</name>
</gene>
<protein>
    <recommendedName>
        <fullName evidence="2">Cell division coordinator CpoB</fullName>
    </recommendedName>
</protein>
<dbReference type="RefSeq" id="WP_135202152.1">
    <property type="nucleotide sequence ID" value="NZ_SPVG01000145.1"/>
</dbReference>
<comment type="subcellular location">
    <subcellularLocation>
        <location evidence="2">Periplasm</location>
    </subcellularLocation>
</comment>
<dbReference type="Pfam" id="PF16331">
    <property type="entry name" value="TolA_bind_tri"/>
    <property type="match status" value="1"/>
</dbReference>
<dbReference type="NCBIfam" id="TIGR02795">
    <property type="entry name" value="tol_pal_ybgF"/>
    <property type="match status" value="1"/>
</dbReference>
<accession>A0A4Y9SJ89</accession>
<comment type="similarity">
    <text evidence="2">Belongs to the CpoB family.</text>
</comment>
<dbReference type="AlphaFoldDB" id="A0A4Y9SJ89"/>
<feature type="domain" description="Outer membrane lipoprotein BamD-like" evidence="3">
    <location>
        <begin position="135"/>
        <end position="248"/>
    </location>
</feature>
<evidence type="ECO:0000259" key="3">
    <source>
        <dbReference type="Pfam" id="PF13525"/>
    </source>
</evidence>
<sequence precursor="true">MMKLSKSGLSAALLAALTWLPLHAHAGLFDDDEARKALLDLRAKVEAMRTELQARIDTKSDKTSTLDLVSQNEQLMQQINQLRGQIEVLANDVANAQKRQKDFYVDLDTRLRKLEPREVTIDGKTAQVDPGEQRGYDQAMQLFKTGDYKAAGSALQEFVQRYPGSSYAANAQYWLGNSYYAQRDCKAAIAAQLVVLKNYADSPKAPDAMLNIASCQTELKDKAAKKTLQDLIKQYPDTPAAATAKERLGGK</sequence>
<reference evidence="5 6" key="1">
    <citation type="submission" date="2019-03" db="EMBL/GenBank/DDBJ databases">
        <title>Draft Genome Sequence of Duganella callidus sp. nov., a Novel Duganella Species Isolated from Cultivated Soil.</title>
        <authorList>
            <person name="Raths R."/>
            <person name="Peta V."/>
            <person name="Bucking H."/>
        </authorList>
    </citation>
    <scope>NUCLEOTIDE SEQUENCE [LARGE SCALE GENOMIC DNA]</scope>
    <source>
        <strain evidence="5 6">DN04</strain>
    </source>
</reference>
<dbReference type="HAMAP" id="MF_02066">
    <property type="entry name" value="CpoB"/>
    <property type="match status" value="1"/>
</dbReference>
<dbReference type="EMBL" id="SPVG01000145">
    <property type="protein sequence ID" value="TFW20882.1"/>
    <property type="molecule type" value="Genomic_DNA"/>
</dbReference>
<dbReference type="InterPro" id="IPR034706">
    <property type="entry name" value="CpoB"/>
</dbReference>
<keyword evidence="2" id="KW-0574">Periplasm</keyword>
<keyword evidence="1 2" id="KW-0732">Signal</keyword>
<comment type="caution">
    <text evidence="5">The sequence shown here is derived from an EMBL/GenBank/DDBJ whole genome shotgun (WGS) entry which is preliminary data.</text>
</comment>
<keyword evidence="2" id="KW-0175">Coiled coil</keyword>
<keyword evidence="2" id="KW-0132">Cell division</keyword>
<feature type="chain" id="PRO_5021520253" description="Cell division coordinator CpoB" evidence="2">
    <location>
        <begin position="27"/>
        <end position="251"/>
    </location>
</feature>
<dbReference type="InterPro" id="IPR014162">
    <property type="entry name" value="CpoB_C"/>
</dbReference>
<keyword evidence="2" id="KW-0131">Cell cycle</keyword>
<dbReference type="Proteomes" id="UP000297729">
    <property type="component" value="Unassembled WGS sequence"/>
</dbReference>
<evidence type="ECO:0000256" key="1">
    <source>
        <dbReference type="ARBA" id="ARBA00022729"/>
    </source>
</evidence>
<feature type="coiled-coil region" evidence="2">
    <location>
        <begin position="72"/>
        <end position="99"/>
    </location>
</feature>
<organism evidence="5 6">
    <name type="scientific">Duganella callida</name>
    <dbReference type="NCBI Taxonomy" id="2561932"/>
    <lineage>
        <taxon>Bacteria</taxon>
        <taxon>Pseudomonadati</taxon>
        <taxon>Pseudomonadota</taxon>
        <taxon>Betaproteobacteria</taxon>
        <taxon>Burkholderiales</taxon>
        <taxon>Oxalobacteraceae</taxon>
        <taxon>Telluria group</taxon>
        <taxon>Duganella</taxon>
    </lineage>
</organism>
<feature type="domain" description="YbgF trimerisation" evidence="4">
    <location>
        <begin position="61"/>
        <end position="118"/>
    </location>
</feature>
<evidence type="ECO:0000313" key="5">
    <source>
        <dbReference type="EMBL" id="TFW20882.1"/>
    </source>
</evidence>
<dbReference type="InterPro" id="IPR032519">
    <property type="entry name" value="YbgF_tri"/>
</dbReference>
<dbReference type="SUPFAM" id="SSF48452">
    <property type="entry name" value="TPR-like"/>
    <property type="match status" value="1"/>
</dbReference>
<proteinExistence type="inferred from homology"/>
<dbReference type="Gene3D" id="1.25.40.10">
    <property type="entry name" value="Tetratricopeptide repeat domain"/>
    <property type="match status" value="1"/>
</dbReference>
<dbReference type="GO" id="GO:0043093">
    <property type="term" value="P:FtsZ-dependent cytokinesis"/>
    <property type="evidence" value="ECO:0007669"/>
    <property type="project" value="UniProtKB-UniRule"/>
</dbReference>
<dbReference type="Gene3D" id="1.20.5.110">
    <property type="match status" value="1"/>
</dbReference>
<evidence type="ECO:0000313" key="6">
    <source>
        <dbReference type="Proteomes" id="UP000297729"/>
    </source>
</evidence>
<dbReference type="InterPro" id="IPR039565">
    <property type="entry name" value="BamD-like"/>
</dbReference>
<keyword evidence="6" id="KW-1185">Reference proteome</keyword>
<comment type="function">
    <text evidence="2">Mediates coordination of peptidoglycan synthesis and outer membrane constriction during cell division.</text>
</comment>
<evidence type="ECO:0000259" key="4">
    <source>
        <dbReference type="Pfam" id="PF16331"/>
    </source>
</evidence>
<evidence type="ECO:0000256" key="2">
    <source>
        <dbReference type="HAMAP-Rule" id="MF_02066"/>
    </source>
</evidence>
<dbReference type="GO" id="GO:0030288">
    <property type="term" value="C:outer membrane-bounded periplasmic space"/>
    <property type="evidence" value="ECO:0007669"/>
    <property type="project" value="UniProtKB-UniRule"/>
</dbReference>
<dbReference type="GO" id="GO:0070206">
    <property type="term" value="P:protein trimerization"/>
    <property type="evidence" value="ECO:0007669"/>
    <property type="project" value="InterPro"/>
</dbReference>